<dbReference type="Proteomes" id="UP001283341">
    <property type="component" value="Unassembled WGS sequence"/>
</dbReference>
<feature type="transmembrane region" description="Helical" evidence="7">
    <location>
        <begin position="45"/>
        <end position="64"/>
    </location>
</feature>
<keyword evidence="2 7" id="KW-0812">Transmembrane</keyword>
<dbReference type="GO" id="GO:0016020">
    <property type="term" value="C:membrane"/>
    <property type="evidence" value="ECO:0007669"/>
    <property type="project" value="UniProtKB-SubCell"/>
</dbReference>
<proteinExistence type="inferred from homology"/>
<evidence type="ECO:0000256" key="5">
    <source>
        <dbReference type="ARBA" id="ARBA00038359"/>
    </source>
</evidence>
<evidence type="ECO:0000256" key="3">
    <source>
        <dbReference type="ARBA" id="ARBA00022989"/>
    </source>
</evidence>
<dbReference type="PANTHER" id="PTHR33048">
    <property type="entry name" value="PTH11-LIKE INTEGRAL MEMBRANE PROTEIN (AFU_ORTHOLOGUE AFUA_5G11245)"/>
    <property type="match status" value="1"/>
</dbReference>
<reference evidence="9" key="2">
    <citation type="submission" date="2023-06" db="EMBL/GenBank/DDBJ databases">
        <authorList>
            <consortium name="Lawrence Berkeley National Laboratory"/>
            <person name="Haridas S."/>
            <person name="Hensen N."/>
            <person name="Bonometti L."/>
            <person name="Westerberg I."/>
            <person name="Brannstrom I.O."/>
            <person name="Guillou S."/>
            <person name="Cros-Aarteil S."/>
            <person name="Calhoun S."/>
            <person name="Kuo A."/>
            <person name="Mondo S."/>
            <person name="Pangilinan J."/>
            <person name="Riley R."/>
            <person name="Labutti K."/>
            <person name="Andreopoulos B."/>
            <person name="Lipzen A."/>
            <person name="Chen C."/>
            <person name="Yanf M."/>
            <person name="Daum C."/>
            <person name="Ng V."/>
            <person name="Clum A."/>
            <person name="Steindorff A."/>
            <person name="Ohm R."/>
            <person name="Martin F."/>
            <person name="Silar P."/>
            <person name="Natvig D."/>
            <person name="Lalanne C."/>
            <person name="Gautier V."/>
            <person name="Ament-Velasquez S.L."/>
            <person name="Kruys A."/>
            <person name="Hutchinson M.I."/>
            <person name="Powell A.J."/>
            <person name="Barry K."/>
            <person name="Miller A.N."/>
            <person name="Grigoriev I.V."/>
            <person name="Debuchy R."/>
            <person name="Gladieux P."/>
            <person name="Thoren M.H."/>
            <person name="Johannesson H."/>
        </authorList>
    </citation>
    <scope>NUCLEOTIDE SEQUENCE</scope>
    <source>
        <strain evidence="9">CBS 118394</strain>
    </source>
</reference>
<feature type="region of interest" description="Disordered" evidence="6">
    <location>
        <begin position="278"/>
        <end position="307"/>
    </location>
</feature>
<evidence type="ECO:0000256" key="2">
    <source>
        <dbReference type="ARBA" id="ARBA00022692"/>
    </source>
</evidence>
<evidence type="ECO:0000313" key="9">
    <source>
        <dbReference type="EMBL" id="KAK3312087.1"/>
    </source>
</evidence>
<gene>
    <name evidence="9" type="ORF">B0H66DRAFT_505538</name>
</gene>
<keyword evidence="10" id="KW-1185">Reference proteome</keyword>
<feature type="transmembrane region" description="Helical" evidence="7">
    <location>
        <begin position="182"/>
        <end position="201"/>
    </location>
</feature>
<evidence type="ECO:0000256" key="6">
    <source>
        <dbReference type="SAM" id="MobiDB-lite"/>
    </source>
</evidence>
<reference evidence="9" key="1">
    <citation type="journal article" date="2023" name="Mol. Phylogenet. Evol.">
        <title>Genome-scale phylogeny and comparative genomics of the fungal order Sordariales.</title>
        <authorList>
            <person name="Hensen N."/>
            <person name="Bonometti L."/>
            <person name="Westerberg I."/>
            <person name="Brannstrom I.O."/>
            <person name="Guillou S."/>
            <person name="Cros-Aarteil S."/>
            <person name="Calhoun S."/>
            <person name="Haridas S."/>
            <person name="Kuo A."/>
            <person name="Mondo S."/>
            <person name="Pangilinan J."/>
            <person name="Riley R."/>
            <person name="LaButti K."/>
            <person name="Andreopoulos B."/>
            <person name="Lipzen A."/>
            <person name="Chen C."/>
            <person name="Yan M."/>
            <person name="Daum C."/>
            <person name="Ng V."/>
            <person name="Clum A."/>
            <person name="Steindorff A."/>
            <person name="Ohm R.A."/>
            <person name="Martin F."/>
            <person name="Silar P."/>
            <person name="Natvig D.O."/>
            <person name="Lalanne C."/>
            <person name="Gautier V."/>
            <person name="Ament-Velasquez S.L."/>
            <person name="Kruys A."/>
            <person name="Hutchinson M.I."/>
            <person name="Powell A.J."/>
            <person name="Barry K."/>
            <person name="Miller A.N."/>
            <person name="Grigoriev I.V."/>
            <person name="Debuchy R."/>
            <person name="Gladieux P."/>
            <person name="Hiltunen Thoren M."/>
            <person name="Johannesson H."/>
        </authorList>
    </citation>
    <scope>NUCLEOTIDE SEQUENCE</scope>
    <source>
        <strain evidence="9">CBS 118394</strain>
    </source>
</reference>
<feature type="transmembrane region" description="Helical" evidence="7">
    <location>
        <begin position="130"/>
        <end position="151"/>
    </location>
</feature>
<comment type="similarity">
    <text evidence="5">Belongs to the SAT4 family.</text>
</comment>
<protein>
    <recommendedName>
        <fullName evidence="8">Rhodopsin domain-containing protein</fullName>
    </recommendedName>
</protein>
<dbReference type="Pfam" id="PF20684">
    <property type="entry name" value="Fung_rhodopsin"/>
    <property type="match status" value="1"/>
</dbReference>
<evidence type="ECO:0000256" key="1">
    <source>
        <dbReference type="ARBA" id="ARBA00004141"/>
    </source>
</evidence>
<dbReference type="InterPro" id="IPR052337">
    <property type="entry name" value="SAT4-like"/>
</dbReference>
<name>A0AAE0HT13_9PEZI</name>
<sequence>MAISPLEAALIETWTLYAFGTLVIFARIVCRWRMIGIYNFKPDDYLIVLAWITYTVMTVAAHIVGSNGDLHIYTAEQRKDFPPEQTEPLILGTKWFCAGVATYITFIWLLKMNMLFLYQRVVKGLWVAKFIIPTMGLVIATYISIMMIIFLPCRPYNRMWIVFPDQGELCKPQSMLNMVPPLVMNLVTDSLIMAIPVPVILPVRTTIARKIGLFILFFAGFFIMLAAILRVIFVLVLKSGPAAAIWSCREDAVAILVGQAILIRPLFTKKFWSRDFASGTTSSSSKRVGSPDQNSGQMISGHSRRVFGKPKDPFSLTAALATVQDNDEPEKQISQTSSVTHLKRDSSTSSTYSETAAARTNAADIERGDMEQQHEEYHSEPELSVNEQQHIELQQMQQQNPGRMVINVSREVDVENRSLRAHSQSTSERPPLSPSQRLGGDFLHATNNANCWNDGTPPHAR</sequence>
<dbReference type="InterPro" id="IPR049326">
    <property type="entry name" value="Rhodopsin_dom_fungi"/>
</dbReference>
<dbReference type="EMBL" id="JAUEDM010000009">
    <property type="protein sequence ID" value="KAK3312087.1"/>
    <property type="molecule type" value="Genomic_DNA"/>
</dbReference>
<feature type="compositionally biased region" description="Polar residues" evidence="6">
    <location>
        <begin position="278"/>
        <end position="300"/>
    </location>
</feature>
<evidence type="ECO:0000259" key="8">
    <source>
        <dbReference type="Pfam" id="PF20684"/>
    </source>
</evidence>
<keyword evidence="4 7" id="KW-0472">Membrane</keyword>
<feature type="transmembrane region" description="Helical" evidence="7">
    <location>
        <begin position="14"/>
        <end position="33"/>
    </location>
</feature>
<evidence type="ECO:0000256" key="7">
    <source>
        <dbReference type="SAM" id="Phobius"/>
    </source>
</evidence>
<comment type="subcellular location">
    <subcellularLocation>
        <location evidence="1">Membrane</location>
        <topology evidence="1">Multi-pass membrane protein</topology>
    </subcellularLocation>
</comment>
<organism evidence="9 10">
    <name type="scientific">Apodospora peruviana</name>
    <dbReference type="NCBI Taxonomy" id="516989"/>
    <lineage>
        <taxon>Eukaryota</taxon>
        <taxon>Fungi</taxon>
        <taxon>Dikarya</taxon>
        <taxon>Ascomycota</taxon>
        <taxon>Pezizomycotina</taxon>
        <taxon>Sordariomycetes</taxon>
        <taxon>Sordariomycetidae</taxon>
        <taxon>Sordariales</taxon>
        <taxon>Lasiosphaeriaceae</taxon>
        <taxon>Apodospora</taxon>
    </lineage>
</organism>
<feature type="region of interest" description="Disordered" evidence="6">
    <location>
        <begin position="417"/>
        <end position="442"/>
    </location>
</feature>
<feature type="compositionally biased region" description="Low complexity" evidence="6">
    <location>
        <begin position="347"/>
        <end position="358"/>
    </location>
</feature>
<comment type="caution">
    <text evidence="9">The sequence shown here is derived from an EMBL/GenBank/DDBJ whole genome shotgun (WGS) entry which is preliminary data.</text>
</comment>
<dbReference type="PANTHER" id="PTHR33048:SF2">
    <property type="entry name" value="SRPK"/>
    <property type="match status" value="1"/>
</dbReference>
<evidence type="ECO:0000313" key="10">
    <source>
        <dbReference type="Proteomes" id="UP001283341"/>
    </source>
</evidence>
<feature type="transmembrane region" description="Helical" evidence="7">
    <location>
        <begin position="213"/>
        <end position="237"/>
    </location>
</feature>
<evidence type="ECO:0000256" key="4">
    <source>
        <dbReference type="ARBA" id="ARBA00023136"/>
    </source>
</evidence>
<feature type="region of interest" description="Disordered" evidence="6">
    <location>
        <begin position="323"/>
        <end position="384"/>
    </location>
</feature>
<feature type="transmembrane region" description="Helical" evidence="7">
    <location>
        <begin position="89"/>
        <end position="110"/>
    </location>
</feature>
<accession>A0AAE0HT13</accession>
<feature type="compositionally biased region" description="Basic and acidic residues" evidence="6">
    <location>
        <begin position="364"/>
        <end position="381"/>
    </location>
</feature>
<keyword evidence="3 7" id="KW-1133">Transmembrane helix</keyword>
<dbReference type="AlphaFoldDB" id="A0AAE0HT13"/>
<feature type="domain" description="Rhodopsin" evidence="8">
    <location>
        <begin position="26"/>
        <end position="268"/>
    </location>
</feature>